<dbReference type="InterPro" id="IPR014746">
    <property type="entry name" value="Gln_synth/guanido_kin_cat_dom"/>
</dbReference>
<sequence>MARTVGVEEELLLLDPDSRQVAAAAPAVLKEFHEHGHGRRPPHAATDEIDHELFRHQLETRTDPASDLGAVLDQVLAARRTAGEAARAVGLRVGAAGTVPLGGSEPVLTTDDRYRDMLDTYGQVAGAMGTCGMHVHTEVGSDEEGVAVIDAIAPWLPVLVALSANSPFADGVDTGYASWRAQVWSRWPSAGPTAQFGSVAGYRAVARTLLETGAARDPGMLYFDARLSESQPTVEVRVCDVCTDPAIVVGIVALVRGLVETTAGEWRSGGRPAQVRVETLRAAHWRASRHGMSDALVHPETERLAPAREVLAALVDRVRAAVDAAGDAEVVDAVLERPVAGNGAARQRSAYERTGEVAGVVDDLIARTEGSWAPGALGSAHG</sequence>
<keyword evidence="2 5" id="KW-0547">Nucleotide-binding</keyword>
<dbReference type="PANTHER" id="PTHR36510:SF1">
    <property type="entry name" value="GLUTAMATE--CYSTEINE LIGASE 2-RELATED"/>
    <property type="match status" value="1"/>
</dbReference>
<proteinExistence type="inferred from homology"/>
<evidence type="ECO:0000256" key="5">
    <source>
        <dbReference type="HAMAP-Rule" id="MF_01609"/>
    </source>
</evidence>
<dbReference type="NCBIfam" id="TIGR02050">
    <property type="entry name" value="gshA_cyan_rel"/>
    <property type="match status" value="1"/>
</dbReference>
<organism evidence="6 7">
    <name type="scientific">Nocardioides mangrovi</name>
    <dbReference type="NCBI Taxonomy" id="2874580"/>
    <lineage>
        <taxon>Bacteria</taxon>
        <taxon>Bacillati</taxon>
        <taxon>Actinomycetota</taxon>
        <taxon>Actinomycetes</taxon>
        <taxon>Propionibacteriales</taxon>
        <taxon>Nocardioidaceae</taxon>
        <taxon>Nocardioides</taxon>
    </lineage>
</organism>
<dbReference type="HAMAP" id="MF_01609">
    <property type="entry name" value="Glu_cys_ligase_2"/>
    <property type="match status" value="1"/>
</dbReference>
<keyword evidence="7" id="KW-1185">Reference proteome</keyword>
<protein>
    <recommendedName>
        <fullName evidence="5">Putative glutamate--cysteine ligase 2</fullName>
        <ecNumber evidence="5">6.3.2.2</ecNumber>
    </recommendedName>
    <alternativeName>
        <fullName evidence="5">Gamma-glutamylcysteine synthetase 2</fullName>
        <shortName evidence="5">GCS 2</shortName>
        <shortName evidence="5">Gamma-GCS 2</shortName>
    </alternativeName>
</protein>
<evidence type="ECO:0000313" key="6">
    <source>
        <dbReference type="EMBL" id="MBZ5736945.1"/>
    </source>
</evidence>
<comment type="caution">
    <text evidence="6">The sequence shown here is derived from an EMBL/GenBank/DDBJ whole genome shotgun (WGS) entry which is preliminary data.</text>
</comment>
<comment type="catalytic activity">
    <reaction evidence="4 5">
        <text>L-cysteine + L-glutamate + ATP = gamma-L-glutamyl-L-cysteine + ADP + phosphate + H(+)</text>
        <dbReference type="Rhea" id="RHEA:13285"/>
        <dbReference type="ChEBI" id="CHEBI:15378"/>
        <dbReference type="ChEBI" id="CHEBI:29985"/>
        <dbReference type="ChEBI" id="CHEBI:30616"/>
        <dbReference type="ChEBI" id="CHEBI:35235"/>
        <dbReference type="ChEBI" id="CHEBI:43474"/>
        <dbReference type="ChEBI" id="CHEBI:58173"/>
        <dbReference type="ChEBI" id="CHEBI:456216"/>
        <dbReference type="EC" id="6.3.2.2"/>
    </reaction>
</comment>
<name>A0ABS7U7J5_9ACTN</name>
<accession>A0ABS7U7J5</accession>
<dbReference type="InterPro" id="IPR050141">
    <property type="entry name" value="GCL_type2/YbdK_subfam"/>
</dbReference>
<evidence type="ECO:0000256" key="4">
    <source>
        <dbReference type="ARBA" id="ARBA00048819"/>
    </source>
</evidence>
<dbReference type="Gene3D" id="3.30.590.20">
    <property type="match status" value="1"/>
</dbReference>
<evidence type="ECO:0000313" key="7">
    <source>
        <dbReference type="Proteomes" id="UP000780875"/>
    </source>
</evidence>
<comment type="similarity">
    <text evidence="5">Belongs to the glutamate--cysteine ligase type 2 family. YbdK subfamily.</text>
</comment>
<dbReference type="Proteomes" id="UP000780875">
    <property type="component" value="Unassembled WGS sequence"/>
</dbReference>
<dbReference type="EMBL" id="JAIQZJ010000001">
    <property type="protein sequence ID" value="MBZ5736945.1"/>
    <property type="molecule type" value="Genomic_DNA"/>
</dbReference>
<dbReference type="NCBIfam" id="NF010041">
    <property type="entry name" value="PRK13517.1-1"/>
    <property type="match status" value="1"/>
</dbReference>
<evidence type="ECO:0000256" key="2">
    <source>
        <dbReference type="ARBA" id="ARBA00022741"/>
    </source>
</evidence>
<dbReference type="PANTHER" id="PTHR36510">
    <property type="entry name" value="GLUTAMATE--CYSTEINE LIGASE 2-RELATED"/>
    <property type="match status" value="1"/>
</dbReference>
<dbReference type="SUPFAM" id="SSF55931">
    <property type="entry name" value="Glutamine synthetase/guanido kinase"/>
    <property type="match status" value="1"/>
</dbReference>
<dbReference type="RefSeq" id="WP_224121314.1">
    <property type="nucleotide sequence ID" value="NZ_JAIQZJ010000001.1"/>
</dbReference>
<dbReference type="GO" id="GO:0004357">
    <property type="term" value="F:glutamate-cysteine ligase activity"/>
    <property type="evidence" value="ECO:0007669"/>
    <property type="project" value="UniProtKB-EC"/>
</dbReference>
<evidence type="ECO:0000256" key="1">
    <source>
        <dbReference type="ARBA" id="ARBA00022598"/>
    </source>
</evidence>
<keyword evidence="3 5" id="KW-0067">ATP-binding</keyword>
<evidence type="ECO:0000256" key="3">
    <source>
        <dbReference type="ARBA" id="ARBA00022840"/>
    </source>
</evidence>
<dbReference type="Pfam" id="PF04107">
    <property type="entry name" value="GCS2"/>
    <property type="match status" value="1"/>
</dbReference>
<comment type="function">
    <text evidence="5">ATP-dependent carboxylate-amine ligase which exhibits weak glutamate--cysteine ligase activity.</text>
</comment>
<reference evidence="6 7" key="1">
    <citation type="submission" date="2021-09" db="EMBL/GenBank/DDBJ databases">
        <title>Whole genome sequence of Nocardioides sp. GBK3QG-3.</title>
        <authorList>
            <person name="Tuo L."/>
        </authorList>
    </citation>
    <scope>NUCLEOTIDE SEQUENCE [LARGE SCALE GENOMIC DNA]</scope>
    <source>
        <strain evidence="6 7">GBK3QG-3</strain>
    </source>
</reference>
<keyword evidence="1 5" id="KW-0436">Ligase</keyword>
<dbReference type="InterPro" id="IPR011793">
    <property type="entry name" value="YbdK"/>
</dbReference>
<gene>
    <name evidence="6" type="ORF">K8U61_02130</name>
</gene>
<dbReference type="InterPro" id="IPR006336">
    <property type="entry name" value="GCS2"/>
</dbReference>
<dbReference type="EC" id="6.3.2.2" evidence="5"/>